<keyword evidence="12" id="KW-1015">Disulfide bond</keyword>
<feature type="domain" description="Protein kinase" evidence="21">
    <location>
        <begin position="522"/>
        <end position="795"/>
    </location>
</feature>
<dbReference type="SMART" id="SM00108">
    <property type="entry name" value="B_lectin"/>
    <property type="match status" value="1"/>
</dbReference>
<accession>A0ABQ9KR19</accession>
<gene>
    <name evidence="23" type="ORF">P3X46_028135</name>
</gene>
<dbReference type="PROSITE" id="PS00108">
    <property type="entry name" value="PROTEIN_KINASE_ST"/>
    <property type="match status" value="1"/>
</dbReference>
<feature type="binding site" evidence="18">
    <location>
        <position position="553"/>
    </location>
    <ligand>
        <name>ATP</name>
        <dbReference type="ChEBI" id="CHEBI:30616"/>
    </ligand>
</feature>
<evidence type="ECO:0000313" key="24">
    <source>
        <dbReference type="Proteomes" id="UP001174677"/>
    </source>
</evidence>
<dbReference type="Gene3D" id="3.30.200.20">
    <property type="entry name" value="Phosphorylase Kinase, domain 1"/>
    <property type="match status" value="1"/>
</dbReference>
<dbReference type="InterPro" id="IPR036426">
    <property type="entry name" value="Bulb-type_lectin_dom_sf"/>
</dbReference>
<evidence type="ECO:0000256" key="18">
    <source>
        <dbReference type="PROSITE-ProRule" id="PRU10141"/>
    </source>
</evidence>
<evidence type="ECO:0000256" key="9">
    <source>
        <dbReference type="ARBA" id="ARBA00022840"/>
    </source>
</evidence>
<dbReference type="InterPro" id="IPR017441">
    <property type="entry name" value="Protein_kinase_ATP_BS"/>
</dbReference>
<dbReference type="Pfam" id="PF00069">
    <property type="entry name" value="Pkinase"/>
    <property type="match status" value="1"/>
</dbReference>
<evidence type="ECO:0000259" key="22">
    <source>
        <dbReference type="PROSITE" id="PS50927"/>
    </source>
</evidence>
<dbReference type="EC" id="2.7.11.1" evidence="17"/>
<keyword evidence="24" id="KW-1185">Reference proteome</keyword>
<keyword evidence="4 17" id="KW-0808">Transferase</keyword>
<evidence type="ECO:0000256" key="7">
    <source>
        <dbReference type="ARBA" id="ARBA00022741"/>
    </source>
</evidence>
<feature type="chain" id="PRO_5047441499" description="Receptor-like serine/threonine-protein kinase" evidence="20">
    <location>
        <begin position="22"/>
        <end position="811"/>
    </location>
</feature>
<evidence type="ECO:0000313" key="23">
    <source>
        <dbReference type="EMBL" id="KAJ9145800.1"/>
    </source>
</evidence>
<keyword evidence="6 20" id="KW-0732">Signal</keyword>
<evidence type="ECO:0000256" key="13">
    <source>
        <dbReference type="ARBA" id="ARBA00023170"/>
    </source>
</evidence>
<dbReference type="SUPFAM" id="SSF56112">
    <property type="entry name" value="Protein kinase-like (PK-like)"/>
    <property type="match status" value="1"/>
</dbReference>
<dbReference type="InterPro" id="IPR024171">
    <property type="entry name" value="SRK-like_kinase"/>
</dbReference>
<keyword evidence="13" id="KW-0675">Receptor</keyword>
<reference evidence="23" key="1">
    <citation type="journal article" date="2023" name="Plant Biotechnol. J.">
        <title>Chromosome-level wild Hevea brasiliensis genome provides new tools for genomic-assisted breeding and valuable loci to elevate rubber yield.</title>
        <authorList>
            <person name="Cheng H."/>
            <person name="Song X."/>
            <person name="Hu Y."/>
            <person name="Wu T."/>
            <person name="Yang Q."/>
            <person name="An Z."/>
            <person name="Feng S."/>
            <person name="Deng Z."/>
            <person name="Wu W."/>
            <person name="Zeng X."/>
            <person name="Tu M."/>
            <person name="Wang X."/>
            <person name="Huang H."/>
        </authorList>
    </citation>
    <scope>NUCLEOTIDE SEQUENCE</scope>
    <source>
        <strain evidence="23">MT/VB/25A 57/8</strain>
    </source>
</reference>
<comment type="catalytic activity">
    <reaction evidence="15 17">
        <text>L-threonyl-[protein] + ATP = O-phospho-L-threonyl-[protein] + ADP + H(+)</text>
        <dbReference type="Rhea" id="RHEA:46608"/>
        <dbReference type="Rhea" id="RHEA-COMP:11060"/>
        <dbReference type="Rhea" id="RHEA-COMP:11605"/>
        <dbReference type="ChEBI" id="CHEBI:15378"/>
        <dbReference type="ChEBI" id="CHEBI:30013"/>
        <dbReference type="ChEBI" id="CHEBI:30616"/>
        <dbReference type="ChEBI" id="CHEBI:61977"/>
        <dbReference type="ChEBI" id="CHEBI:456216"/>
        <dbReference type="EC" id="2.7.11.1"/>
    </reaction>
</comment>
<keyword evidence="14" id="KW-0325">Glycoprotein</keyword>
<sequence>MASSLACLLFFLFLLPCLVLAQKTGMIGVGDSLIAGDNGAQSWLSPSGDFAFGFRQLEKRDLYLLAIWYNKIPDKTIAWFANGDDPAPAGSQVKLIAHRGLVLTSPQGTEIGKSGMLWGAAYGFMNDTGNFIISSSGSEILWQSFDHPTDTLLPGQALERLSPELTLGWGGQMLSSRLTETNFSRGRFQFRLIIDGNAVLNTNNLPTGFPYDAYFWSDTVDSNLSNAGLRVVFNESGYLYVLRANGTRQLLTRGKVVPAAENYHRVTLNFDGVLVQYWHPKSSTGNGGNWSIIRSMPDNICTDIVGGQGTGPCGFNGVCQLNIDERPICSCPQRFSLLDPNDSHGGCRPDFYTQSCEEDVSNSPEDFDFLELENTDWPTSDYERYLPYNMEECKKACGEDCFCSVIVFREGNCWKKKLPLSNGRQDAEVNGKAFIKVRKDNYTRRRPLPGPPPFPYGNKNKDSLALVLYVLLGGSVLVNLVLSLCSFFFYHNKSKRIPQSIERTAESNLRCFSYEELFIATDGFKEVVGRGSFGIVYKGVVEMGTKVPVAVKKLDKIVEEGEKEFRTEVKVIGQTHHKNLVQLVGFCDEGQHRLLVYEFLRNGTLANFLFKEAKLNWNQRTQIAFGIARGLAYLHEDCSTQIIHCDIKPQNILLDDHYDAKIADFGLAKLLLLDQSQTFTAIRGTKGYVAPEWFRNMPVTVKADVYSFGVLLLEIICGRKCVDTEVSAERAILTEWAYDCYEDGIISALFENEEEAMNDMKKLKRFLEVAIWCIQEDPALRPTMKMAILMLEGIVEVTAPPCPCPFTTVVG</sequence>
<dbReference type="Gene3D" id="2.90.10.10">
    <property type="entry name" value="Bulb-type lectin domain"/>
    <property type="match status" value="2"/>
</dbReference>
<name>A0ABQ9KR19_HEVBR</name>
<feature type="transmembrane region" description="Helical" evidence="19">
    <location>
        <begin position="466"/>
        <end position="490"/>
    </location>
</feature>
<evidence type="ECO:0000256" key="10">
    <source>
        <dbReference type="ARBA" id="ARBA00022989"/>
    </source>
</evidence>
<evidence type="ECO:0000256" key="15">
    <source>
        <dbReference type="ARBA" id="ARBA00047899"/>
    </source>
</evidence>
<dbReference type="PANTHER" id="PTHR47976:SF15">
    <property type="entry name" value="G-TYPE LECTIN S-RECEPTOR-LIKE SERINE_THREONINE-PROTEIN KINASE RLK1"/>
    <property type="match status" value="1"/>
</dbReference>
<dbReference type="CDD" id="cd01098">
    <property type="entry name" value="PAN_AP_plant"/>
    <property type="match status" value="1"/>
</dbReference>
<dbReference type="InterPro" id="IPR011009">
    <property type="entry name" value="Kinase-like_dom_sf"/>
</dbReference>
<evidence type="ECO:0000256" key="6">
    <source>
        <dbReference type="ARBA" id="ARBA00022729"/>
    </source>
</evidence>
<dbReference type="SMART" id="SM00220">
    <property type="entry name" value="S_TKc"/>
    <property type="match status" value="1"/>
</dbReference>
<dbReference type="EMBL" id="JARPOI010000016">
    <property type="protein sequence ID" value="KAJ9145800.1"/>
    <property type="molecule type" value="Genomic_DNA"/>
</dbReference>
<keyword evidence="9 17" id="KW-0067">ATP-binding</keyword>
<organism evidence="23 24">
    <name type="scientific">Hevea brasiliensis</name>
    <name type="common">Para rubber tree</name>
    <name type="synonym">Siphonia brasiliensis</name>
    <dbReference type="NCBI Taxonomy" id="3981"/>
    <lineage>
        <taxon>Eukaryota</taxon>
        <taxon>Viridiplantae</taxon>
        <taxon>Streptophyta</taxon>
        <taxon>Embryophyta</taxon>
        <taxon>Tracheophyta</taxon>
        <taxon>Spermatophyta</taxon>
        <taxon>Magnoliopsida</taxon>
        <taxon>eudicotyledons</taxon>
        <taxon>Gunneridae</taxon>
        <taxon>Pentapetalae</taxon>
        <taxon>rosids</taxon>
        <taxon>fabids</taxon>
        <taxon>Malpighiales</taxon>
        <taxon>Euphorbiaceae</taxon>
        <taxon>Crotonoideae</taxon>
        <taxon>Micrandreae</taxon>
        <taxon>Hevea</taxon>
    </lineage>
</organism>
<dbReference type="Proteomes" id="UP001174677">
    <property type="component" value="Chromosome 16"/>
</dbReference>
<dbReference type="PROSITE" id="PS00107">
    <property type="entry name" value="PROTEIN_KINASE_ATP"/>
    <property type="match status" value="1"/>
</dbReference>
<dbReference type="Gene3D" id="1.10.510.10">
    <property type="entry name" value="Transferase(Phosphotransferase) domain 1"/>
    <property type="match status" value="1"/>
</dbReference>
<dbReference type="InterPro" id="IPR000719">
    <property type="entry name" value="Prot_kinase_dom"/>
</dbReference>
<protein>
    <recommendedName>
        <fullName evidence="17">Receptor-like serine/threonine-protein kinase</fullName>
        <ecNumber evidence="17">2.7.11.1</ecNumber>
    </recommendedName>
</protein>
<feature type="signal peptide" evidence="20">
    <location>
        <begin position="1"/>
        <end position="21"/>
    </location>
</feature>
<evidence type="ECO:0000256" key="19">
    <source>
        <dbReference type="SAM" id="Phobius"/>
    </source>
</evidence>
<dbReference type="PIRSF" id="PIRSF000641">
    <property type="entry name" value="SRK"/>
    <property type="match status" value="1"/>
</dbReference>
<dbReference type="PROSITE" id="PS50927">
    <property type="entry name" value="BULB_LECTIN"/>
    <property type="match status" value="1"/>
</dbReference>
<evidence type="ECO:0000256" key="1">
    <source>
        <dbReference type="ARBA" id="ARBA00004167"/>
    </source>
</evidence>
<comment type="caution">
    <text evidence="23">The sequence shown here is derived from an EMBL/GenBank/DDBJ whole genome shotgun (WGS) entry which is preliminary data.</text>
</comment>
<dbReference type="PANTHER" id="PTHR47976">
    <property type="entry name" value="G-TYPE LECTIN S-RECEPTOR-LIKE SERINE/THREONINE-PROTEIN KINASE SD2-5"/>
    <property type="match status" value="1"/>
</dbReference>
<evidence type="ECO:0000256" key="12">
    <source>
        <dbReference type="ARBA" id="ARBA00023157"/>
    </source>
</evidence>
<comment type="catalytic activity">
    <reaction evidence="16 17">
        <text>L-seryl-[protein] + ATP = O-phospho-L-seryl-[protein] + ADP + H(+)</text>
        <dbReference type="Rhea" id="RHEA:17989"/>
        <dbReference type="Rhea" id="RHEA-COMP:9863"/>
        <dbReference type="Rhea" id="RHEA-COMP:11604"/>
        <dbReference type="ChEBI" id="CHEBI:15378"/>
        <dbReference type="ChEBI" id="CHEBI:29999"/>
        <dbReference type="ChEBI" id="CHEBI:30616"/>
        <dbReference type="ChEBI" id="CHEBI:83421"/>
        <dbReference type="ChEBI" id="CHEBI:456216"/>
        <dbReference type="EC" id="2.7.11.1"/>
    </reaction>
</comment>
<keyword evidence="7 17" id="KW-0547">Nucleotide-binding</keyword>
<evidence type="ECO:0000256" key="5">
    <source>
        <dbReference type="ARBA" id="ARBA00022692"/>
    </source>
</evidence>
<comment type="subcellular location">
    <subcellularLocation>
        <location evidence="1">Membrane</location>
        <topology evidence="1">Single-pass membrane protein</topology>
    </subcellularLocation>
</comment>
<dbReference type="InterPro" id="IPR008271">
    <property type="entry name" value="Ser/Thr_kinase_AS"/>
</dbReference>
<keyword evidence="2 17" id="KW-0723">Serine/threonine-protein kinase</keyword>
<evidence type="ECO:0000256" key="4">
    <source>
        <dbReference type="ARBA" id="ARBA00022679"/>
    </source>
</evidence>
<dbReference type="PROSITE" id="PS50011">
    <property type="entry name" value="PROTEIN_KINASE_DOM"/>
    <property type="match status" value="1"/>
</dbReference>
<evidence type="ECO:0000256" key="17">
    <source>
        <dbReference type="PIRNR" id="PIRNR000641"/>
    </source>
</evidence>
<keyword evidence="10 19" id="KW-1133">Transmembrane helix</keyword>
<evidence type="ECO:0000259" key="21">
    <source>
        <dbReference type="PROSITE" id="PS50011"/>
    </source>
</evidence>
<evidence type="ECO:0000256" key="16">
    <source>
        <dbReference type="ARBA" id="ARBA00048679"/>
    </source>
</evidence>
<comment type="similarity">
    <text evidence="17">Belongs to the protein kinase superfamily. Ser/Thr protein kinase family.</text>
</comment>
<evidence type="ECO:0000256" key="11">
    <source>
        <dbReference type="ARBA" id="ARBA00023136"/>
    </source>
</evidence>
<evidence type="ECO:0000256" key="3">
    <source>
        <dbReference type="ARBA" id="ARBA00022536"/>
    </source>
</evidence>
<evidence type="ECO:0000256" key="8">
    <source>
        <dbReference type="ARBA" id="ARBA00022777"/>
    </source>
</evidence>
<dbReference type="SUPFAM" id="SSF51110">
    <property type="entry name" value="alpha-D-mannose-specific plant lectins"/>
    <property type="match status" value="1"/>
</dbReference>
<keyword evidence="5 19" id="KW-0812">Transmembrane</keyword>
<keyword evidence="3" id="KW-0245">EGF-like domain</keyword>
<evidence type="ECO:0000256" key="2">
    <source>
        <dbReference type="ARBA" id="ARBA00022527"/>
    </source>
</evidence>
<evidence type="ECO:0000256" key="20">
    <source>
        <dbReference type="SAM" id="SignalP"/>
    </source>
</evidence>
<evidence type="ECO:0000256" key="14">
    <source>
        <dbReference type="ARBA" id="ARBA00023180"/>
    </source>
</evidence>
<keyword evidence="8 17" id="KW-0418">Kinase</keyword>
<proteinExistence type="inferred from homology"/>
<dbReference type="CDD" id="cd14066">
    <property type="entry name" value="STKc_IRAK"/>
    <property type="match status" value="1"/>
</dbReference>
<dbReference type="InterPro" id="IPR001480">
    <property type="entry name" value="Bulb-type_lectin_dom"/>
</dbReference>
<dbReference type="Pfam" id="PF01453">
    <property type="entry name" value="B_lectin"/>
    <property type="match status" value="1"/>
</dbReference>
<feature type="domain" description="Bulb-type lectin" evidence="22">
    <location>
        <begin position="30"/>
        <end position="146"/>
    </location>
</feature>
<keyword evidence="11 19" id="KW-0472">Membrane</keyword>
<dbReference type="InterPro" id="IPR051343">
    <property type="entry name" value="G-type_lectin_kinases/EP1-like"/>
</dbReference>